<dbReference type="EMBL" id="CP126101">
    <property type="protein sequence ID" value="WHY50075.1"/>
    <property type="molecule type" value="Genomic_DNA"/>
</dbReference>
<sequence length="142" mass="16193">MLEVIKRKMVKTHKEHECFACLEVIEKSSDAVYVTVKQDEQHTRFHLHGDCGIKINEIQLVVYRGCVKDMPAIKMCEKVCWTCGHFAFGCFVTGEYNNTVQVDGTCDKWCPQGTQGTQGTVTDFGYDDGKNEEWLKDDMSNL</sequence>
<accession>A0AAX3WQE5</accession>
<reference evidence="1" key="1">
    <citation type="submission" date="2023-05" db="EMBL/GenBank/DDBJ databases">
        <title>Comparative genomics of Bacillaceae isolates and their secondary metabolite potential.</title>
        <authorList>
            <person name="Song L."/>
            <person name="Nielsen L.J."/>
            <person name="Mohite O."/>
            <person name="Xu X."/>
            <person name="Weber T."/>
            <person name="Kovacs A.T."/>
        </authorList>
    </citation>
    <scope>NUCLEOTIDE SEQUENCE</scope>
    <source>
        <strain evidence="1">LY1</strain>
    </source>
</reference>
<proteinExistence type="predicted"/>
<dbReference type="Proteomes" id="UP001178322">
    <property type="component" value="Chromosome"/>
</dbReference>
<dbReference type="AlphaFoldDB" id="A0AAX3WQE5"/>
<dbReference type="RefSeq" id="WP_283868772.1">
    <property type="nucleotide sequence ID" value="NZ_CP126101.1"/>
</dbReference>
<name>A0AAX3WQE5_9BACI</name>
<organism evidence="1 2">
    <name type="scientific">Lysinibacillus pakistanensis</name>
    <dbReference type="NCBI Taxonomy" id="759811"/>
    <lineage>
        <taxon>Bacteria</taxon>
        <taxon>Bacillati</taxon>
        <taxon>Bacillota</taxon>
        <taxon>Bacilli</taxon>
        <taxon>Bacillales</taxon>
        <taxon>Bacillaceae</taxon>
        <taxon>Lysinibacillus</taxon>
    </lineage>
</organism>
<protein>
    <submittedName>
        <fullName evidence="1">Uncharacterized protein</fullName>
    </submittedName>
</protein>
<evidence type="ECO:0000313" key="2">
    <source>
        <dbReference type="Proteomes" id="UP001178322"/>
    </source>
</evidence>
<gene>
    <name evidence="1" type="ORF">QNH24_17315</name>
</gene>
<evidence type="ECO:0000313" key="1">
    <source>
        <dbReference type="EMBL" id="WHY50075.1"/>
    </source>
</evidence>